<feature type="transmembrane region" description="Helical" evidence="7">
    <location>
        <begin position="560"/>
        <end position="583"/>
    </location>
</feature>
<evidence type="ECO:0000256" key="3">
    <source>
        <dbReference type="ARBA" id="ARBA00022475"/>
    </source>
</evidence>
<dbReference type="Proteomes" id="UP000663880">
    <property type="component" value="Unassembled WGS sequence"/>
</dbReference>
<feature type="transmembrane region" description="Helical" evidence="7">
    <location>
        <begin position="302"/>
        <end position="324"/>
    </location>
</feature>
<keyword evidence="5 7" id="KW-1133">Transmembrane helix</keyword>
<accession>A0A821MGR0</accession>
<evidence type="ECO:0000259" key="9">
    <source>
        <dbReference type="Pfam" id="PF07662"/>
    </source>
</evidence>
<evidence type="ECO:0000259" key="8">
    <source>
        <dbReference type="Pfam" id="PF01773"/>
    </source>
</evidence>
<name>A0A821MGR0_9NEOP</name>
<gene>
    <name evidence="11" type="ORF">PMACD_LOCUS1581</name>
</gene>
<evidence type="ECO:0000313" key="12">
    <source>
        <dbReference type="Proteomes" id="UP000663880"/>
    </source>
</evidence>
<dbReference type="PANTHER" id="PTHR10590:SF4">
    <property type="entry name" value="SOLUTE CARRIER FAMILY 28 MEMBER 3"/>
    <property type="match status" value="1"/>
</dbReference>
<feature type="transmembrane region" description="Helical" evidence="7">
    <location>
        <begin position="155"/>
        <end position="174"/>
    </location>
</feature>
<evidence type="ECO:0000256" key="7">
    <source>
        <dbReference type="SAM" id="Phobius"/>
    </source>
</evidence>
<feature type="domain" description="Concentrative nucleoside transporter C-terminal" evidence="9">
    <location>
        <begin position="372"/>
        <end position="579"/>
    </location>
</feature>
<keyword evidence="4 7" id="KW-0812">Transmembrane</keyword>
<keyword evidence="3" id="KW-1003">Cell membrane</keyword>
<dbReference type="Pfam" id="PF07670">
    <property type="entry name" value="Gate"/>
    <property type="match status" value="1"/>
</dbReference>
<feature type="transmembrane region" description="Helical" evidence="7">
    <location>
        <begin position="427"/>
        <end position="451"/>
    </location>
</feature>
<feature type="transmembrane region" description="Helical" evidence="7">
    <location>
        <begin position="106"/>
        <end position="126"/>
    </location>
</feature>
<dbReference type="InterPro" id="IPR011642">
    <property type="entry name" value="Gate_dom"/>
</dbReference>
<evidence type="ECO:0000256" key="4">
    <source>
        <dbReference type="ARBA" id="ARBA00022692"/>
    </source>
</evidence>
<dbReference type="AlphaFoldDB" id="A0A821MGR0"/>
<dbReference type="EMBL" id="CAJOBZ010000003">
    <property type="protein sequence ID" value="CAF4766524.1"/>
    <property type="molecule type" value="Genomic_DNA"/>
</dbReference>
<feature type="transmembrane region" description="Helical" evidence="7">
    <location>
        <begin position="525"/>
        <end position="548"/>
    </location>
</feature>
<evidence type="ECO:0000256" key="5">
    <source>
        <dbReference type="ARBA" id="ARBA00022989"/>
    </source>
</evidence>
<keyword evidence="6 7" id="KW-0472">Membrane</keyword>
<dbReference type="Pfam" id="PF07662">
    <property type="entry name" value="Nucleos_tra2_C"/>
    <property type="match status" value="1"/>
</dbReference>
<evidence type="ECO:0000256" key="2">
    <source>
        <dbReference type="ARBA" id="ARBA00009033"/>
    </source>
</evidence>
<feature type="transmembrane region" description="Helical" evidence="7">
    <location>
        <begin position="186"/>
        <end position="204"/>
    </location>
</feature>
<sequence length="589" mass="64776">MEESSPETRKRSVKSEVSLELSDIQKEKGNTNGQVVHELLDYEPNGWFEQTMLKMSTSTEDFVKKNSSAMKIIVIFLINALVIGFFFGCLYYWLNINKQPLELCNGFGSLIALLSIIYFFVIYFQIVKRFCGKWFEETIWRRIESSMEPLLKKVWFPWLTAAVVLAAVAVFLYFDTRGATDRLTPLIAIAFLLILGFVFSAHPGRVNYRTVSVGLMIQFLFGVIFIRWNTGRLALQCFSDKVATFLTYGVDGAAFVFGDLLVRTEGVFAFSTLPVIFFFSMLVEVLFFWGALQWFCLKLGHLLRGATNTTVCESVICVGNIFLGMSESVLLVKPYLALLTPSELHVIMSSGFATVSGTILAAYIGFGAEPAHLVTASVMSAPTAICYSKLLMPETRRSLTRVDNIQSVERQDQSALSAATRGATNGIALVLNIIANLVAFVAVVAFVNGLLGYCGGLLGNPDLNLEWILGKVFIPLCWMMGVPWEECELVGSLIGLKTVVNEFVAYQRMGEMKRDGLLSGRSELIATYALCGFTNPSSAGIMIGAIAAIAPQQRETLSSLALRAFFAGCGICFLNASVAALLMPEGSFG</sequence>
<comment type="subcellular location">
    <subcellularLocation>
        <location evidence="1">Cell membrane</location>
        <topology evidence="1">Multi-pass membrane protein</topology>
    </subcellularLocation>
</comment>
<dbReference type="OrthoDB" id="6075923at2759"/>
<feature type="transmembrane region" description="Helical" evidence="7">
    <location>
        <begin position="242"/>
        <end position="262"/>
    </location>
</feature>
<comment type="caution">
    <text evidence="11">The sequence shown here is derived from an EMBL/GenBank/DDBJ whole genome shotgun (WGS) entry which is preliminary data.</text>
</comment>
<dbReference type="Pfam" id="PF01773">
    <property type="entry name" value="Nucleos_tra2_N"/>
    <property type="match status" value="1"/>
</dbReference>
<feature type="transmembrane region" description="Helical" evidence="7">
    <location>
        <begin position="210"/>
        <end position="230"/>
    </location>
</feature>
<evidence type="ECO:0000313" key="11">
    <source>
        <dbReference type="EMBL" id="CAF4766524.1"/>
    </source>
</evidence>
<evidence type="ECO:0000256" key="1">
    <source>
        <dbReference type="ARBA" id="ARBA00004651"/>
    </source>
</evidence>
<feature type="domain" description="Concentrative nucleoside transporter N-terminal" evidence="8">
    <location>
        <begin position="188"/>
        <end position="260"/>
    </location>
</feature>
<feature type="transmembrane region" description="Helical" evidence="7">
    <location>
        <begin position="268"/>
        <end position="290"/>
    </location>
</feature>
<feature type="transmembrane region" description="Helical" evidence="7">
    <location>
        <begin position="72"/>
        <end position="94"/>
    </location>
</feature>
<protein>
    <recommendedName>
        <fullName evidence="13">Sodium/nucleoside cotransporter</fullName>
    </recommendedName>
</protein>
<dbReference type="InterPro" id="IPR011657">
    <property type="entry name" value="CNT_C_dom"/>
</dbReference>
<dbReference type="GO" id="GO:0005886">
    <property type="term" value="C:plasma membrane"/>
    <property type="evidence" value="ECO:0007669"/>
    <property type="project" value="UniProtKB-SubCell"/>
</dbReference>
<organism evidence="11 12">
    <name type="scientific">Pieris macdunnoughi</name>
    <dbReference type="NCBI Taxonomy" id="345717"/>
    <lineage>
        <taxon>Eukaryota</taxon>
        <taxon>Metazoa</taxon>
        <taxon>Ecdysozoa</taxon>
        <taxon>Arthropoda</taxon>
        <taxon>Hexapoda</taxon>
        <taxon>Insecta</taxon>
        <taxon>Pterygota</taxon>
        <taxon>Neoptera</taxon>
        <taxon>Endopterygota</taxon>
        <taxon>Lepidoptera</taxon>
        <taxon>Glossata</taxon>
        <taxon>Ditrysia</taxon>
        <taxon>Papilionoidea</taxon>
        <taxon>Pieridae</taxon>
        <taxon>Pierinae</taxon>
        <taxon>Pieris</taxon>
    </lineage>
</organism>
<evidence type="ECO:0000256" key="6">
    <source>
        <dbReference type="ARBA" id="ARBA00023136"/>
    </source>
</evidence>
<proteinExistence type="inferred from homology"/>
<keyword evidence="12" id="KW-1185">Reference proteome</keyword>
<feature type="transmembrane region" description="Helical" evidence="7">
    <location>
        <begin position="344"/>
        <end position="366"/>
    </location>
</feature>
<comment type="similarity">
    <text evidence="2">Belongs to the concentrative nucleoside transporter (CNT) (TC 2.A.41) family.</text>
</comment>
<dbReference type="InterPro" id="IPR002668">
    <property type="entry name" value="CNT_N_dom"/>
</dbReference>
<evidence type="ECO:0000259" key="10">
    <source>
        <dbReference type="Pfam" id="PF07670"/>
    </source>
</evidence>
<evidence type="ECO:0008006" key="13">
    <source>
        <dbReference type="Google" id="ProtNLM"/>
    </source>
</evidence>
<dbReference type="InterPro" id="IPR008276">
    <property type="entry name" value="C_nuclsd_transpt"/>
</dbReference>
<dbReference type="PANTHER" id="PTHR10590">
    <property type="entry name" value="SODIUM/NUCLEOSIDE COTRANSPORTER"/>
    <property type="match status" value="1"/>
</dbReference>
<dbReference type="GO" id="GO:0005415">
    <property type="term" value="F:nucleoside:sodium symporter activity"/>
    <property type="evidence" value="ECO:0007669"/>
    <property type="project" value="TreeGrafter"/>
</dbReference>
<reference evidence="11" key="1">
    <citation type="submission" date="2021-02" db="EMBL/GenBank/DDBJ databases">
        <authorList>
            <person name="Steward A R."/>
        </authorList>
    </citation>
    <scope>NUCLEOTIDE SEQUENCE</scope>
</reference>
<feature type="domain" description="Nucleoside transporter/FeoB GTPase Gate" evidence="10">
    <location>
        <begin position="270"/>
        <end position="368"/>
    </location>
</feature>